<evidence type="ECO:0000313" key="2">
    <source>
        <dbReference type="EMBL" id="RXZ54649.1"/>
    </source>
</evidence>
<keyword evidence="3" id="KW-1185">Reference proteome</keyword>
<sequence>MSKKGKAVAGATVAAALAVSMGAGAAIAADTSYAPTTLGNSAYTNQVDARNDCTVQAMRYTLSISHQNADTVAEAQGLSAQIGSASGDVSPIVVTNSLGKDVKEFTFRTSDTSSYPGKQLSGTLSDGQSAGWAFVYDYGERTYTNQAGKTISMPKNYLMQVTFADGTTAEFHNVNMNGVRTLNLCYSADYGVYYVERTTITNHTPDPNLCYEANLAAYEGGEDEFDYHVNSGGRMGDRPCAGGKVKGVEYEREYRENGRFYAGLLSEQRWNEP</sequence>
<dbReference type="EMBL" id="SDPW01000001">
    <property type="protein sequence ID" value="RXZ54649.1"/>
    <property type="molecule type" value="Genomic_DNA"/>
</dbReference>
<comment type="caution">
    <text evidence="2">The sequence shown here is derived from an EMBL/GenBank/DDBJ whole genome shotgun (WGS) entry which is preliminary data.</text>
</comment>
<organism evidence="2 3">
    <name type="scientific">Senegalimassilia faecalis</name>
    <dbReference type="NCBI Taxonomy" id="2509433"/>
    <lineage>
        <taxon>Bacteria</taxon>
        <taxon>Bacillati</taxon>
        <taxon>Actinomycetota</taxon>
        <taxon>Coriobacteriia</taxon>
        <taxon>Coriobacteriales</taxon>
        <taxon>Coriobacteriaceae</taxon>
        <taxon>Senegalimassilia</taxon>
    </lineage>
</organism>
<proteinExistence type="predicted"/>
<evidence type="ECO:0000256" key="1">
    <source>
        <dbReference type="SAM" id="SignalP"/>
    </source>
</evidence>
<dbReference type="OrthoDB" id="9921815at2"/>
<keyword evidence="1" id="KW-0732">Signal</keyword>
<name>A0A4Q2JZV9_9ACTN</name>
<evidence type="ECO:0000313" key="3">
    <source>
        <dbReference type="Proteomes" id="UP000293345"/>
    </source>
</evidence>
<gene>
    <name evidence="2" type="ORF">ET524_09285</name>
</gene>
<feature type="chain" id="PRO_5039648702" evidence="1">
    <location>
        <begin position="26"/>
        <end position="273"/>
    </location>
</feature>
<dbReference type="RefSeq" id="WP_129425234.1">
    <property type="nucleotide sequence ID" value="NZ_SDPW01000001.1"/>
</dbReference>
<dbReference type="Proteomes" id="UP000293345">
    <property type="component" value="Unassembled WGS sequence"/>
</dbReference>
<feature type="signal peptide" evidence="1">
    <location>
        <begin position="1"/>
        <end position="25"/>
    </location>
</feature>
<reference evidence="2 3" key="1">
    <citation type="submission" date="2019-01" db="EMBL/GenBank/DDBJ databases">
        <title>Senegalimassilia sp. nov. KGMB04484 isolated human feces.</title>
        <authorList>
            <person name="Han K.-I."/>
            <person name="Kim J.-S."/>
            <person name="Lee K.C."/>
            <person name="Suh M.K."/>
            <person name="Eom M.K."/>
            <person name="Lee J.H."/>
            <person name="Park S.-H."/>
            <person name="Kang S.W."/>
            <person name="Park J.-E."/>
            <person name="Oh B.S."/>
            <person name="Yu S.Y."/>
            <person name="Choi S.-H."/>
            <person name="Lee D.H."/>
            <person name="Yoon H."/>
            <person name="Kim B.-Y."/>
            <person name="Lee J.H."/>
            <person name="Lee J.-S."/>
        </authorList>
    </citation>
    <scope>NUCLEOTIDE SEQUENCE [LARGE SCALE GENOMIC DNA]</scope>
    <source>
        <strain evidence="2 3">KGMB04484</strain>
    </source>
</reference>
<protein>
    <submittedName>
        <fullName evidence="2">Uncharacterized protein</fullName>
    </submittedName>
</protein>
<dbReference type="AlphaFoldDB" id="A0A4Q2JZV9"/>
<accession>A0A4Q2JZV9</accession>